<keyword evidence="1" id="KW-1133">Transmembrane helix</keyword>
<comment type="caution">
    <text evidence="2">The sequence shown here is derived from an EMBL/GenBank/DDBJ whole genome shotgun (WGS) entry which is preliminary data.</text>
</comment>
<protein>
    <submittedName>
        <fullName evidence="2">Uncharacterized protein</fullName>
    </submittedName>
</protein>
<dbReference type="EMBL" id="JBHSTQ010000012">
    <property type="protein sequence ID" value="MFC6387286.1"/>
    <property type="molecule type" value="Genomic_DNA"/>
</dbReference>
<dbReference type="Proteomes" id="UP001596267">
    <property type="component" value="Unassembled WGS sequence"/>
</dbReference>
<evidence type="ECO:0000313" key="2">
    <source>
        <dbReference type="EMBL" id="MFC6387286.1"/>
    </source>
</evidence>
<dbReference type="RefSeq" id="WP_253076884.1">
    <property type="nucleotide sequence ID" value="NZ_JAMXWN010000012.1"/>
</dbReference>
<evidence type="ECO:0000256" key="1">
    <source>
        <dbReference type="SAM" id="Phobius"/>
    </source>
</evidence>
<evidence type="ECO:0000313" key="3">
    <source>
        <dbReference type="Proteomes" id="UP001596267"/>
    </source>
</evidence>
<accession>A0ABW1WFC5</accession>
<keyword evidence="3" id="KW-1185">Reference proteome</keyword>
<gene>
    <name evidence="2" type="ORF">ACFP7A_11785</name>
</gene>
<keyword evidence="1" id="KW-0812">Transmembrane</keyword>
<feature type="transmembrane region" description="Helical" evidence="1">
    <location>
        <begin position="32"/>
        <end position="51"/>
    </location>
</feature>
<reference evidence="3" key="1">
    <citation type="journal article" date="2019" name="Int. J. Syst. Evol. Microbiol.">
        <title>The Global Catalogue of Microorganisms (GCM) 10K type strain sequencing project: providing services to taxonomists for standard genome sequencing and annotation.</title>
        <authorList>
            <consortium name="The Broad Institute Genomics Platform"/>
            <consortium name="The Broad Institute Genome Sequencing Center for Infectious Disease"/>
            <person name="Wu L."/>
            <person name="Ma J."/>
        </authorList>
    </citation>
    <scope>NUCLEOTIDE SEQUENCE [LARGE SCALE GENOMIC DNA]</scope>
    <source>
        <strain evidence="3">CCUG 42001</strain>
    </source>
</reference>
<name>A0ABW1WFC5_9BACL</name>
<organism evidence="2 3">
    <name type="scientific">Sporolactobacillus kofuensis</name>
    <dbReference type="NCBI Taxonomy" id="269672"/>
    <lineage>
        <taxon>Bacteria</taxon>
        <taxon>Bacillati</taxon>
        <taxon>Bacillota</taxon>
        <taxon>Bacilli</taxon>
        <taxon>Bacillales</taxon>
        <taxon>Sporolactobacillaceae</taxon>
        <taxon>Sporolactobacillus</taxon>
    </lineage>
</organism>
<feature type="transmembrane region" description="Helical" evidence="1">
    <location>
        <begin position="5"/>
        <end position="26"/>
    </location>
</feature>
<proteinExistence type="predicted"/>
<sequence>MRTFLYSFGFMVIGGLGLFGLLSLFLPSQKTVIITQLIIVTLIIVIGLFFFRRLTEWTGSGEQARYRKAARQSRKRKNLSTFNRKTRILHQSQKLKVIKNGPYGLKDLTHQAAKNHGHLTVIEGRKNKKKKRLLF</sequence>
<keyword evidence="1" id="KW-0472">Membrane</keyword>